<dbReference type="Gene3D" id="2.10.70.100">
    <property type="match status" value="1"/>
</dbReference>
<dbReference type="InterPro" id="IPR004358">
    <property type="entry name" value="Sig_transdc_His_kin-like_C"/>
</dbReference>
<dbReference type="InterPro" id="IPR036097">
    <property type="entry name" value="HisK_dim/P_sf"/>
</dbReference>
<gene>
    <name evidence="11" type="ORF">SAMN04488115_11218</name>
</gene>
<dbReference type="SMART" id="SM00387">
    <property type="entry name" value="HATPase_c"/>
    <property type="match status" value="1"/>
</dbReference>
<dbReference type="GO" id="GO:0000155">
    <property type="term" value="F:phosphorelay sensor kinase activity"/>
    <property type="evidence" value="ECO:0007669"/>
    <property type="project" value="InterPro"/>
</dbReference>
<dbReference type="SUPFAM" id="SSF55785">
    <property type="entry name" value="PYP-like sensor domain (PAS domain)"/>
    <property type="match status" value="1"/>
</dbReference>
<keyword evidence="8" id="KW-0902">Two-component regulatory system</keyword>
<evidence type="ECO:0000256" key="8">
    <source>
        <dbReference type="ARBA" id="ARBA00023012"/>
    </source>
</evidence>
<protein>
    <recommendedName>
        <fullName evidence="2">histidine kinase</fullName>
        <ecNumber evidence="2">2.7.13.3</ecNumber>
    </recommendedName>
</protein>
<dbReference type="PRINTS" id="PR00344">
    <property type="entry name" value="BCTRLSENSOR"/>
</dbReference>
<dbReference type="Gene3D" id="3.30.565.10">
    <property type="entry name" value="Histidine kinase-like ATPase, C-terminal domain"/>
    <property type="match status" value="1"/>
</dbReference>
<dbReference type="Proteomes" id="UP000236743">
    <property type="component" value="Unassembled WGS sequence"/>
</dbReference>
<dbReference type="Pfam" id="PF08447">
    <property type="entry name" value="PAS_3"/>
    <property type="match status" value="1"/>
</dbReference>
<dbReference type="InterPro" id="IPR003661">
    <property type="entry name" value="HisK_dim/P_dom"/>
</dbReference>
<dbReference type="InterPro" id="IPR035965">
    <property type="entry name" value="PAS-like_dom_sf"/>
</dbReference>
<dbReference type="InterPro" id="IPR000700">
    <property type="entry name" value="PAS-assoc_C"/>
</dbReference>
<dbReference type="PROSITE" id="PS50113">
    <property type="entry name" value="PAC"/>
    <property type="match status" value="1"/>
</dbReference>
<dbReference type="NCBIfam" id="TIGR00229">
    <property type="entry name" value="sensory_box"/>
    <property type="match status" value="1"/>
</dbReference>
<dbReference type="PANTHER" id="PTHR43065">
    <property type="entry name" value="SENSOR HISTIDINE KINASE"/>
    <property type="match status" value="1"/>
</dbReference>
<organism evidence="11 12">
    <name type="scientific">Bosea lathyri</name>
    <dbReference type="NCBI Taxonomy" id="1036778"/>
    <lineage>
        <taxon>Bacteria</taxon>
        <taxon>Pseudomonadati</taxon>
        <taxon>Pseudomonadota</taxon>
        <taxon>Alphaproteobacteria</taxon>
        <taxon>Hyphomicrobiales</taxon>
        <taxon>Boseaceae</taxon>
        <taxon>Bosea</taxon>
    </lineage>
</organism>
<sequence>MGGRGDRFETTYLFELSYDALVAELKRVPPDAIVIILTVFLDGSGKAFVPVEVATALAALSPAPTYSPYDTFLGNGVIGGSVDTFESIGTAAADLTLDIMGGKDPATIPPSVSPGQAFRVDARALQRWNLRESNLPTGTIVLFKAPTIWEAHRNLVLASVFMFALQTSVAAALLIQRRRRRRAETLLKESEERMTLAAASVNIGIWQFDRETSELWATEHSRVLFGLGSGIPLTREAFLTAILPEDRETALASFSKASREDQSAVTDVRVARDGKQRWIRIRARFHPNDQGAPKQLSGVFVDITEQKTAEIETALQRQEVAHLMRVSVLGELSGAIAHEINQPLTAIQSNAETGLDLVAADTPDLIEIRDVFQDIVDDNRRASEVIQRLRNLLKKDQATIASVDVNELVTSTLRLLNNELISRRISVKLDLTQSLPTTIGDPVQLQQVLLNLVMNAMDAMASTAVAQRLVTVSTLLWRANAIVVRVKDCGPGIPPAGESRIFEPFYTTKAHGLGLGLPICSTIIEAHGGNIELSNDNFGGAVAMISLPVRSLLIAAQ</sequence>
<dbReference type="CDD" id="cd00082">
    <property type="entry name" value="HisKA"/>
    <property type="match status" value="1"/>
</dbReference>
<dbReference type="EMBL" id="FNUY01000012">
    <property type="protein sequence ID" value="SEG75582.1"/>
    <property type="molecule type" value="Genomic_DNA"/>
</dbReference>
<accession>A0A1H6CRF3</accession>
<dbReference type="Gene3D" id="3.30.450.20">
    <property type="entry name" value="PAS domain"/>
    <property type="match status" value="1"/>
</dbReference>
<feature type="domain" description="PAC" evidence="10">
    <location>
        <begin position="259"/>
        <end position="315"/>
    </location>
</feature>
<evidence type="ECO:0000256" key="7">
    <source>
        <dbReference type="ARBA" id="ARBA00022840"/>
    </source>
</evidence>
<dbReference type="InterPro" id="IPR036890">
    <property type="entry name" value="HATPase_C_sf"/>
</dbReference>
<dbReference type="Pfam" id="PF00512">
    <property type="entry name" value="HisKA"/>
    <property type="match status" value="1"/>
</dbReference>
<dbReference type="AlphaFoldDB" id="A0A1H6CRF3"/>
<keyword evidence="4" id="KW-0808">Transferase</keyword>
<proteinExistence type="predicted"/>
<dbReference type="InterPro" id="IPR001610">
    <property type="entry name" value="PAC"/>
</dbReference>
<evidence type="ECO:0000313" key="11">
    <source>
        <dbReference type="EMBL" id="SEG75582.1"/>
    </source>
</evidence>
<dbReference type="PROSITE" id="PS50109">
    <property type="entry name" value="HIS_KIN"/>
    <property type="match status" value="1"/>
</dbReference>
<dbReference type="CDD" id="cd00130">
    <property type="entry name" value="PAS"/>
    <property type="match status" value="1"/>
</dbReference>
<evidence type="ECO:0000313" key="12">
    <source>
        <dbReference type="Proteomes" id="UP000236743"/>
    </source>
</evidence>
<dbReference type="SMART" id="SM00086">
    <property type="entry name" value="PAC"/>
    <property type="match status" value="1"/>
</dbReference>
<name>A0A1H6CRF3_9HYPH</name>
<evidence type="ECO:0000256" key="3">
    <source>
        <dbReference type="ARBA" id="ARBA00022553"/>
    </source>
</evidence>
<feature type="domain" description="Histidine kinase" evidence="9">
    <location>
        <begin position="335"/>
        <end position="551"/>
    </location>
</feature>
<keyword evidence="7" id="KW-0067">ATP-binding</keyword>
<keyword evidence="3" id="KW-0597">Phosphoprotein</keyword>
<dbReference type="InterPro" id="IPR003594">
    <property type="entry name" value="HATPase_dom"/>
</dbReference>
<dbReference type="GO" id="GO:0005524">
    <property type="term" value="F:ATP binding"/>
    <property type="evidence" value="ECO:0007669"/>
    <property type="project" value="UniProtKB-KW"/>
</dbReference>
<evidence type="ECO:0000259" key="10">
    <source>
        <dbReference type="PROSITE" id="PS50113"/>
    </source>
</evidence>
<reference evidence="11 12" key="1">
    <citation type="submission" date="2016-10" db="EMBL/GenBank/DDBJ databases">
        <authorList>
            <person name="de Groot N.N."/>
        </authorList>
    </citation>
    <scope>NUCLEOTIDE SEQUENCE [LARGE SCALE GENOMIC DNA]</scope>
    <source>
        <strain evidence="11 12">DSM 26656</strain>
    </source>
</reference>
<evidence type="ECO:0000256" key="5">
    <source>
        <dbReference type="ARBA" id="ARBA00022741"/>
    </source>
</evidence>
<evidence type="ECO:0000256" key="6">
    <source>
        <dbReference type="ARBA" id="ARBA00022777"/>
    </source>
</evidence>
<keyword evidence="6" id="KW-0418">Kinase</keyword>
<dbReference type="SUPFAM" id="SSF55874">
    <property type="entry name" value="ATPase domain of HSP90 chaperone/DNA topoisomerase II/histidine kinase"/>
    <property type="match status" value="1"/>
</dbReference>
<dbReference type="PANTHER" id="PTHR43065:SF10">
    <property type="entry name" value="PEROXIDE STRESS-ACTIVATED HISTIDINE KINASE MAK3"/>
    <property type="match status" value="1"/>
</dbReference>
<evidence type="ECO:0000256" key="1">
    <source>
        <dbReference type="ARBA" id="ARBA00000085"/>
    </source>
</evidence>
<evidence type="ECO:0000256" key="4">
    <source>
        <dbReference type="ARBA" id="ARBA00022679"/>
    </source>
</evidence>
<dbReference type="SUPFAM" id="SSF47384">
    <property type="entry name" value="Homodimeric domain of signal transducing histidine kinase"/>
    <property type="match status" value="1"/>
</dbReference>
<keyword evidence="12" id="KW-1185">Reference proteome</keyword>
<dbReference type="Gene3D" id="1.10.287.130">
    <property type="match status" value="1"/>
</dbReference>
<dbReference type="SMART" id="SM00388">
    <property type="entry name" value="HisKA"/>
    <property type="match status" value="1"/>
</dbReference>
<dbReference type="Pfam" id="PF02518">
    <property type="entry name" value="HATPase_c"/>
    <property type="match status" value="1"/>
</dbReference>
<evidence type="ECO:0000259" key="9">
    <source>
        <dbReference type="PROSITE" id="PS50109"/>
    </source>
</evidence>
<dbReference type="EC" id="2.7.13.3" evidence="2"/>
<evidence type="ECO:0000256" key="2">
    <source>
        <dbReference type="ARBA" id="ARBA00012438"/>
    </source>
</evidence>
<keyword evidence="5" id="KW-0547">Nucleotide-binding</keyword>
<dbReference type="InterPro" id="IPR013655">
    <property type="entry name" value="PAS_fold_3"/>
</dbReference>
<comment type="catalytic activity">
    <reaction evidence="1">
        <text>ATP + protein L-histidine = ADP + protein N-phospho-L-histidine.</text>
        <dbReference type="EC" id="2.7.13.3"/>
    </reaction>
</comment>
<dbReference type="InterPro" id="IPR000014">
    <property type="entry name" value="PAS"/>
</dbReference>
<dbReference type="InterPro" id="IPR005467">
    <property type="entry name" value="His_kinase_dom"/>
</dbReference>